<dbReference type="AlphaFoldDB" id="A0AAD4D602"/>
<feature type="region of interest" description="Disordered" evidence="2">
    <location>
        <begin position="1"/>
        <end position="30"/>
    </location>
</feature>
<feature type="coiled-coil region" evidence="1">
    <location>
        <begin position="163"/>
        <end position="190"/>
    </location>
</feature>
<evidence type="ECO:0000256" key="1">
    <source>
        <dbReference type="SAM" id="Coils"/>
    </source>
</evidence>
<evidence type="ECO:0000313" key="4">
    <source>
        <dbReference type="Proteomes" id="UP001194580"/>
    </source>
</evidence>
<protein>
    <submittedName>
        <fullName evidence="3">Uncharacterized protein</fullName>
    </submittedName>
</protein>
<reference evidence="3" key="1">
    <citation type="journal article" date="2020" name="Fungal Divers.">
        <title>Resolving the Mortierellaceae phylogeny through synthesis of multi-gene phylogenetics and phylogenomics.</title>
        <authorList>
            <person name="Vandepol N."/>
            <person name="Liber J."/>
            <person name="Desiro A."/>
            <person name="Na H."/>
            <person name="Kennedy M."/>
            <person name="Barry K."/>
            <person name="Grigoriev I.V."/>
            <person name="Miller A.N."/>
            <person name="O'Donnell K."/>
            <person name="Stajich J.E."/>
            <person name="Bonito G."/>
        </authorList>
    </citation>
    <scope>NUCLEOTIDE SEQUENCE</scope>
    <source>
        <strain evidence="3">NRRL 28262</strain>
    </source>
</reference>
<comment type="caution">
    <text evidence="3">The sequence shown here is derived from an EMBL/GenBank/DDBJ whole genome shotgun (WGS) entry which is preliminary data.</text>
</comment>
<keyword evidence="4" id="KW-1185">Reference proteome</keyword>
<organism evidence="3 4">
    <name type="scientific">Linnemannia exigua</name>
    <dbReference type="NCBI Taxonomy" id="604196"/>
    <lineage>
        <taxon>Eukaryota</taxon>
        <taxon>Fungi</taxon>
        <taxon>Fungi incertae sedis</taxon>
        <taxon>Mucoromycota</taxon>
        <taxon>Mortierellomycotina</taxon>
        <taxon>Mortierellomycetes</taxon>
        <taxon>Mortierellales</taxon>
        <taxon>Mortierellaceae</taxon>
        <taxon>Linnemannia</taxon>
    </lineage>
</organism>
<evidence type="ECO:0000256" key="2">
    <source>
        <dbReference type="SAM" id="MobiDB-lite"/>
    </source>
</evidence>
<gene>
    <name evidence="3" type="ORF">BGZ95_003423</name>
</gene>
<name>A0AAD4D602_9FUNG</name>
<dbReference type="EMBL" id="JAAAIL010001784">
    <property type="protein sequence ID" value="KAG0265093.1"/>
    <property type="molecule type" value="Genomic_DNA"/>
</dbReference>
<dbReference type="Proteomes" id="UP001194580">
    <property type="component" value="Unassembled WGS sequence"/>
</dbReference>
<proteinExistence type="predicted"/>
<accession>A0AAD4D602</accession>
<keyword evidence="1" id="KW-0175">Coiled coil</keyword>
<evidence type="ECO:0000313" key="3">
    <source>
        <dbReference type="EMBL" id="KAG0265093.1"/>
    </source>
</evidence>
<feature type="compositionally biased region" description="Polar residues" evidence="2">
    <location>
        <begin position="1"/>
        <end position="26"/>
    </location>
</feature>
<sequence>MSQPTTDLSGGSLSKRSVATKSQNQRPDLCLQDLGRKSLEGLYKRLILRARELKTFEASSAAQDDPWTPTKLSVTAMELLDLHDQVHERHTRIMEARALLDEEFIAEGPSENQILVHPEQSERGEGAYQEQKEKEVEAAATIVNDSGPRDDLWEVVTVQARTFQELTDEVVQLREEAAGLRDEVAQLRRKDVRREFEMASKFRAVEDKLVFIQEEVLKLKMMDGREP</sequence>